<reference evidence="5" key="1">
    <citation type="submission" date="2022-12" db="EMBL/GenBank/DDBJ databases">
        <authorList>
            <person name="Bing R.G."/>
            <person name="Willard D.J."/>
            <person name="Manesh M.J.H."/>
            <person name="Laemthong T."/>
            <person name="Crosby J.R."/>
            <person name="Kelly R.M."/>
        </authorList>
    </citation>
    <scope>NUCLEOTIDE SEQUENCE</scope>
    <source>
        <strain evidence="5">DSM 8990</strain>
    </source>
</reference>
<evidence type="ECO:0000313" key="5">
    <source>
        <dbReference type="EMBL" id="WAM33671.1"/>
    </source>
</evidence>
<name>A0ABY7BNP4_9FIRM</name>
<comment type="similarity">
    <text evidence="4">Belongs to the cellobiose 2-epimerase family.</text>
</comment>
<evidence type="ECO:0000256" key="2">
    <source>
        <dbReference type="ARBA" id="ARBA00008558"/>
    </source>
</evidence>
<evidence type="ECO:0000256" key="3">
    <source>
        <dbReference type="ARBA" id="ARBA00023235"/>
    </source>
</evidence>
<dbReference type="SUPFAM" id="SSF48208">
    <property type="entry name" value="Six-hairpin glycosidases"/>
    <property type="match status" value="1"/>
</dbReference>
<comment type="catalytic activity">
    <reaction evidence="1 4">
        <text>D-cellobiose = beta-D-glucosyl-(1-&gt;4)-D-mannopyranose</text>
        <dbReference type="Rhea" id="RHEA:23384"/>
        <dbReference type="ChEBI" id="CHEBI:17057"/>
        <dbReference type="ChEBI" id="CHEBI:47931"/>
        <dbReference type="EC" id="5.1.3.11"/>
    </reaction>
</comment>
<dbReference type="Proteomes" id="UP001164909">
    <property type="component" value="Chromosome"/>
</dbReference>
<evidence type="ECO:0000256" key="1">
    <source>
        <dbReference type="ARBA" id="ARBA00001470"/>
    </source>
</evidence>
<organism evidence="5 6">
    <name type="scientific">Caldicellulosiruptor morganii</name>
    <dbReference type="NCBI Taxonomy" id="1387555"/>
    <lineage>
        <taxon>Bacteria</taxon>
        <taxon>Bacillati</taxon>
        <taxon>Bacillota</taxon>
        <taxon>Bacillota incertae sedis</taxon>
        <taxon>Caldicellulosiruptorales</taxon>
        <taxon>Caldicellulosiruptoraceae</taxon>
        <taxon>Caldicellulosiruptor</taxon>
    </lineage>
</organism>
<dbReference type="Pfam" id="PF07221">
    <property type="entry name" value="GlcNAc_2-epim"/>
    <property type="match status" value="1"/>
</dbReference>
<keyword evidence="3 4" id="KW-0413">Isomerase</keyword>
<sequence>MKEKILKFELQNHLTEKIIPFWQSLKDEEFGGYYGYMDFDCKVDKTAAKGCILNSRILWFFSACYNVIKDEKCIEFASHAYEFLKKSFWDDEFGGLYWMVDHKGNVIDSTKHVYVQAFGIYGLSEYYRATKNDQALEYAQKLFELLEKTCKKENGYTEQFNRNWTPKENRFLSENGVIASKTMNTHLHVLEAYTNLYRVYKNEDVYNSLEWIVKLFVEKVYDKATDHFKVFCDEAWENLIDAISYGHDIEASWLLCEASEYLNDRKLKEKAEQIALKVAEVTFNQAFDGKGLINEKVNGRIDRSKIWWVQAEAVVGFYNAYQKSGNPEYLDAAYDTWEFIKDHIVDKRGGSEWYWKVNEDLTVPAMLIVEPWKCPYHNGRMCLEIIKRV</sequence>
<accession>A0ABY7BNP4</accession>
<dbReference type="InterPro" id="IPR010819">
    <property type="entry name" value="AGE/CE"/>
</dbReference>
<dbReference type="InterPro" id="IPR028584">
    <property type="entry name" value="Cellobiose_2_epim"/>
</dbReference>
<dbReference type="EC" id="5.1.3.11" evidence="4"/>
<comment type="function">
    <text evidence="4">Catalyzes the reversible epimerization of cellobiose to 4-O-beta-D-glucopyranosyl-D-mannose (Glc-Man).</text>
</comment>
<evidence type="ECO:0000256" key="4">
    <source>
        <dbReference type="HAMAP-Rule" id="MF_00929"/>
    </source>
</evidence>
<gene>
    <name evidence="5" type="ORF">OTK00_002193</name>
</gene>
<proteinExistence type="inferred from homology"/>
<dbReference type="RefSeq" id="WP_045170066.1">
    <property type="nucleotide sequence ID" value="NZ_CP113865.1"/>
</dbReference>
<evidence type="ECO:0000313" key="6">
    <source>
        <dbReference type="Proteomes" id="UP001164909"/>
    </source>
</evidence>
<dbReference type="PANTHER" id="PTHR15108">
    <property type="entry name" value="N-ACYLGLUCOSAMINE-2-EPIMERASE"/>
    <property type="match status" value="1"/>
</dbReference>
<keyword evidence="6" id="KW-1185">Reference proteome</keyword>
<protein>
    <recommendedName>
        <fullName evidence="4">Cellobiose 2-epimerase</fullName>
        <shortName evidence="4">CE</shortName>
        <ecNumber evidence="4">5.1.3.11</ecNumber>
    </recommendedName>
</protein>
<dbReference type="InterPro" id="IPR008928">
    <property type="entry name" value="6-hairpin_glycosidase_sf"/>
</dbReference>
<dbReference type="InterPro" id="IPR012341">
    <property type="entry name" value="6hp_glycosidase-like_sf"/>
</dbReference>
<dbReference type="Gene3D" id="1.50.10.10">
    <property type="match status" value="1"/>
</dbReference>
<dbReference type="HAMAP" id="MF_00929">
    <property type="entry name" value="Cellobiose_2_epim"/>
    <property type="match status" value="1"/>
</dbReference>
<comment type="similarity">
    <text evidence="2">Belongs to the N-acylglucosamine 2-epimerase family.</text>
</comment>
<dbReference type="EMBL" id="CP113865">
    <property type="protein sequence ID" value="WAM33671.1"/>
    <property type="molecule type" value="Genomic_DNA"/>
</dbReference>